<feature type="domain" description="EGF-like" evidence="6">
    <location>
        <begin position="802"/>
        <end position="841"/>
    </location>
</feature>
<feature type="chain" id="PRO_5035782494" description="EGF-like domain-containing protein" evidence="5">
    <location>
        <begin position="19"/>
        <end position="2111"/>
    </location>
</feature>
<evidence type="ECO:0000313" key="8">
    <source>
        <dbReference type="Proteomes" id="UP000683925"/>
    </source>
</evidence>
<keyword evidence="8" id="KW-1185">Reference proteome</keyword>
<dbReference type="PANTHER" id="PTHR38934">
    <property type="entry name" value="HYPHALLY REGULATED CELL WALL PROTEIN 1"/>
    <property type="match status" value="1"/>
</dbReference>
<dbReference type="EMBL" id="CAJJDP010000033">
    <property type="protein sequence ID" value="CAD8156951.1"/>
    <property type="molecule type" value="Genomic_DNA"/>
</dbReference>
<feature type="domain" description="EGF-like" evidence="6">
    <location>
        <begin position="1098"/>
        <end position="1129"/>
    </location>
</feature>
<organism evidence="7 8">
    <name type="scientific">Paramecium octaurelia</name>
    <dbReference type="NCBI Taxonomy" id="43137"/>
    <lineage>
        <taxon>Eukaryota</taxon>
        <taxon>Sar</taxon>
        <taxon>Alveolata</taxon>
        <taxon>Ciliophora</taxon>
        <taxon>Intramacronucleata</taxon>
        <taxon>Oligohymenophorea</taxon>
        <taxon>Peniculida</taxon>
        <taxon>Parameciidae</taxon>
        <taxon>Paramecium</taxon>
    </lineage>
</organism>
<keyword evidence="4" id="KW-0472">Membrane</keyword>
<feature type="domain" description="EGF-like" evidence="6">
    <location>
        <begin position="403"/>
        <end position="433"/>
    </location>
</feature>
<gene>
    <name evidence="7" type="ORF">POCTA_138.1.T0330058</name>
</gene>
<keyword evidence="4" id="KW-1133">Transmembrane helix</keyword>
<dbReference type="Proteomes" id="UP000683925">
    <property type="component" value="Unassembled WGS sequence"/>
</dbReference>
<proteinExistence type="predicted"/>
<protein>
    <recommendedName>
        <fullName evidence="6">EGF-like domain-containing protein</fullName>
    </recommendedName>
</protein>
<evidence type="ECO:0000256" key="5">
    <source>
        <dbReference type="SAM" id="SignalP"/>
    </source>
</evidence>
<feature type="domain" description="EGF-like" evidence="6">
    <location>
        <begin position="1215"/>
        <end position="1247"/>
    </location>
</feature>
<keyword evidence="3" id="KW-1015">Disulfide bond</keyword>
<dbReference type="NCBIfam" id="TIGR02232">
    <property type="entry name" value="myxo_disulf_rpt"/>
    <property type="match status" value="3"/>
</dbReference>
<comment type="caution">
    <text evidence="7">The sequence shown here is derived from an EMBL/GenBank/DDBJ whole genome shotgun (WGS) entry which is preliminary data.</text>
</comment>
<dbReference type="OMA" id="CEACFNE"/>
<keyword evidence="2" id="KW-0677">Repeat</keyword>
<accession>A0A8S1TT08</accession>
<dbReference type="SMART" id="SM00181">
    <property type="entry name" value="EGF"/>
    <property type="match status" value="7"/>
</dbReference>
<reference evidence="7" key="1">
    <citation type="submission" date="2021-01" db="EMBL/GenBank/DDBJ databases">
        <authorList>
            <consortium name="Genoscope - CEA"/>
            <person name="William W."/>
        </authorList>
    </citation>
    <scope>NUCLEOTIDE SEQUENCE</scope>
</reference>
<dbReference type="OrthoDB" id="300641at2759"/>
<dbReference type="Pfam" id="PF13948">
    <property type="entry name" value="DUF4215"/>
    <property type="match status" value="9"/>
</dbReference>
<dbReference type="InterPro" id="IPR000742">
    <property type="entry name" value="EGF"/>
</dbReference>
<feature type="transmembrane region" description="Helical" evidence="4">
    <location>
        <begin position="1921"/>
        <end position="1944"/>
    </location>
</feature>
<feature type="domain" description="EGF-like" evidence="6">
    <location>
        <begin position="1462"/>
        <end position="1506"/>
    </location>
</feature>
<evidence type="ECO:0000256" key="2">
    <source>
        <dbReference type="ARBA" id="ARBA00022737"/>
    </source>
</evidence>
<name>A0A8S1TT08_PAROT</name>
<evidence type="ECO:0000313" key="7">
    <source>
        <dbReference type="EMBL" id="CAD8156951.1"/>
    </source>
</evidence>
<keyword evidence="1 5" id="KW-0732">Signal</keyword>
<evidence type="ECO:0000256" key="1">
    <source>
        <dbReference type="ARBA" id="ARBA00022729"/>
    </source>
</evidence>
<sequence>MYILILIVFVFGEWQVYYNGFHQPSYLYCSDNSCPYQFKNSGTQNSALYSNCTNPIGTALILKQSQTMATLSEQINNLKANGKNHILSFDVYFLTQWNEDSLKLEYKSQNYQFQFTTQNPLQFNSGGCNSSLYQVKTIRVALQQVTSLTNLKFSIVNQQSLALIKNVHFSYYLCHSTCKTCSGDNYNQCTYCFSDVSLIDGICRCPIRTVLSGEPPSFYRCLSFCLLAVPDKRGRYCKAFEIQYVLWLQLITYSYTQLIKWNIIYDPANLSSNNKKLGPYFGIFKNNEGAQVSFSSTQFIYPLCVQIFVLFCNATPSNSGISIYLNSTYYSSFYYNGISFVKDNIEVYAQNTMSYSGCQTANVYLLQTNLYVEQGSVNFSIKGNFTNSNSGWYIIYSVLASAQCPAFCLKCERAYECSICQTGYRIVSDGKCALSCPKDSKFINNVCIKYHQTTKYSEYLMRLFLDFTVPDNLSEIFILESSTKNDFQKGDLIYWSYISSKAVFGGQYVWATAKFSQTYTIDKPHHSLTIYFDAIFGCNFQSGGGYLIYSINNTESQVSQNKTVTINISQYSPTLLITFECFGLYNNVQDRYCALSDYQIVVHYCSPFCLECTDESTCIQMATIDTSIIKLDPSQCGPQQFLDNQSFRCESCPEECEACFNEYECTQCIYPYKLYVTKCILTCSTVQFFNHQTQLCEDCSFKCKQCRNQKDFCIHCEEQQYRYLYLNQCLCYDGYYDDNTGGKCQVCNKLCKKCYGSSNGHQANQQQLDKMEKKGDVCDCQDGYYFDDSNFKCSKCNQKCKTCFSSFDNSCLSCNPNEYRVLRGLSCNCLLGYYEVNDFCQACPLQEDVNLQYCYKKCGDEIIKWHNQPCDLVTCQSGFQNVDNQCISICGDFLLTSDEECEDGNQQTNDGCTNCKFQCPKQCLTCNLLTVFPCPDICGDGITSGLEECDDGNNTQFDGCYQCKLDCQVQCTQCIRGLCYQCLTYGWIINIDQKKCIENCGDSIVIGLEECDDGYNLDQNDNCFQCKRLCRNDCKTCSSDGKTCLDCKDVGFKPQSYFCVNICGDGYLAIDPYGRNTEECDDFNIIANDGCSSTCKLQCQTTVCLTCQSGKCLECIDHYYLDTQRNQCLEKCNDNVKVGNEKCEDMNSLLYDGCYNCQFSCQPSCLNCQINGCLQCQIGFRLIQNKCQNICGDQLIVSGEDCDDGNINPFDGCHFCQFHCGPNCQVCLSGRCLSCQLGFKIFNGICAIQQSENNQITQQESFLEQNHMSQSYIQYCREQINDICIICDDHYYLDASRSKCESKCGDNSINDLEQCEHNLIQHNIICSNCQFQCKDNCFECLFGLCQICEQDYLLIVQTNECLLKAKCDPKDGLYYNILINQCYDVCGDGLKSIYEDCEDGNFDPYDGCFECKYSCNPLCPQCIAGVCTDDGTACQKGYYFDQQNGSCFSACGDGIKAVPDEECDVLNTKKCLDCKLTIDKNCMTLDENNQCLVCFEGYQLQDELCEPKSKQTCDNQTCMNCENNICIQQFKDSNNNTNNNTNYINNNNPVENLIQANCGDGDINQNELCDDGNLIDGDGCDSDCQPSKNSICFLNECIQIFHPVPQLKFVKSVENCQILSLNYDQKMRLSPNSTLEQYLNSLTGYVVNTKVNVTIEANLRQSQDLDNVEIIIKIFYLERTVDPIFILNFNDLSIIINEQELEQEYQQIQIQLTSPNLLSIQEQKTTGSIILFSEYQMQIIAGLVLVSSLSGKFQIIENQIEMMQMLYYYKYINIIKGQNLLKFFDTFKIIQLANFYEFIGFYPQTYIFFNITQENSQSIFQDDGRGSNFLSAFLEVFSIFFLAYSSHLFSKIIIKKLINYISEYKTETLKLYQLKFLKRLAKVCKKHNGNQFKVQFKIIFQSLIYEYVINMMLSFQYQNNYNFQGIISLTLKIILLIFTIYYLINKQNHRFSEFQYTYSCIQKIIFRIILVGCFECPIIQIQLCAINELCYFSFLFLKRNKLEKLDGYKKQFKHLTFFLMNLIYIFHEFSKKSPQNLVTLGWIQIGIMSLNLSLTLILDIYVLLKPAFLKIVQTCFQKFCYQQTNRFANHQLFDLGDSNIKQPAIQRVYYK</sequence>
<dbReference type="InterPro" id="IPR011936">
    <property type="entry name" value="Myxo_disulph_rpt"/>
</dbReference>
<keyword evidence="4" id="KW-0812">Transmembrane</keyword>
<feature type="transmembrane region" description="Helical" evidence="4">
    <location>
        <begin position="2042"/>
        <end position="2064"/>
    </location>
</feature>
<feature type="signal peptide" evidence="5">
    <location>
        <begin position="1"/>
        <end position="18"/>
    </location>
</feature>
<feature type="domain" description="EGF-like" evidence="6">
    <location>
        <begin position="1025"/>
        <end position="1060"/>
    </location>
</feature>
<dbReference type="PANTHER" id="PTHR38934:SF6">
    <property type="entry name" value="CHROMOSOME UNDETERMINED SCAFFOLD_176, WHOLE GENOME SHOTGUN SEQUENCE"/>
    <property type="match status" value="1"/>
</dbReference>
<evidence type="ECO:0000259" key="6">
    <source>
        <dbReference type="SMART" id="SM00181"/>
    </source>
</evidence>
<feature type="transmembrane region" description="Helical" evidence="4">
    <location>
        <begin position="1964"/>
        <end position="1991"/>
    </location>
</feature>
<dbReference type="SMART" id="SM00261">
    <property type="entry name" value="FU"/>
    <property type="match status" value="8"/>
</dbReference>
<dbReference type="InterPro" id="IPR006212">
    <property type="entry name" value="Furin_repeat"/>
</dbReference>
<evidence type="ECO:0000256" key="3">
    <source>
        <dbReference type="ARBA" id="ARBA00023157"/>
    </source>
</evidence>
<evidence type="ECO:0000256" key="4">
    <source>
        <dbReference type="SAM" id="Phobius"/>
    </source>
</evidence>
<feature type="domain" description="EGF-like" evidence="6">
    <location>
        <begin position="746"/>
        <end position="794"/>
    </location>
</feature>